<dbReference type="EMBL" id="BSXU01005697">
    <property type="protein sequence ID" value="GMG55505.1"/>
    <property type="molecule type" value="Genomic_DNA"/>
</dbReference>
<reference evidence="3" key="1">
    <citation type="submission" date="2023-04" db="EMBL/GenBank/DDBJ databases">
        <title>Ambrosiozyma monospora NBRC 1965.</title>
        <authorList>
            <person name="Ichikawa N."/>
            <person name="Sato H."/>
            <person name="Tonouchi N."/>
        </authorList>
    </citation>
    <scope>NUCLEOTIDE SEQUENCE</scope>
    <source>
        <strain evidence="3">NBRC 1965</strain>
    </source>
</reference>
<gene>
    <name evidence="3" type="ORF">Amon01_000758000</name>
</gene>
<dbReference type="GO" id="GO:0036503">
    <property type="term" value="P:ERAD pathway"/>
    <property type="evidence" value="ECO:0007669"/>
    <property type="project" value="TreeGrafter"/>
</dbReference>
<proteinExistence type="predicted"/>
<organism evidence="3 4">
    <name type="scientific">Ambrosiozyma monospora</name>
    <name type="common">Yeast</name>
    <name type="synonym">Endomycopsis monosporus</name>
    <dbReference type="NCBI Taxonomy" id="43982"/>
    <lineage>
        <taxon>Eukaryota</taxon>
        <taxon>Fungi</taxon>
        <taxon>Dikarya</taxon>
        <taxon>Ascomycota</taxon>
        <taxon>Saccharomycotina</taxon>
        <taxon>Pichiomycetes</taxon>
        <taxon>Pichiales</taxon>
        <taxon>Pichiaceae</taxon>
        <taxon>Ambrosiozyma</taxon>
    </lineage>
</organism>
<feature type="coiled-coil region" evidence="1">
    <location>
        <begin position="417"/>
        <end position="448"/>
    </location>
</feature>
<dbReference type="AlphaFoldDB" id="A0A9W6Z0B8"/>
<comment type="caution">
    <text evidence="3">The sequence shown here is derived from an EMBL/GenBank/DDBJ whole genome shotgun (WGS) entry which is preliminary data.</text>
</comment>
<evidence type="ECO:0000259" key="2">
    <source>
        <dbReference type="SMART" id="SM00594"/>
    </source>
</evidence>
<dbReference type="GO" id="GO:0005783">
    <property type="term" value="C:endoplasmic reticulum"/>
    <property type="evidence" value="ECO:0007669"/>
    <property type="project" value="TreeGrafter"/>
</dbReference>
<keyword evidence="4" id="KW-1185">Reference proteome</keyword>
<feature type="domain" description="UAS" evidence="2">
    <location>
        <begin position="244"/>
        <end position="381"/>
    </location>
</feature>
<dbReference type="InterPro" id="IPR050730">
    <property type="entry name" value="UBX_domain-protein"/>
</dbReference>
<dbReference type="PANTHER" id="PTHR23322">
    <property type="entry name" value="FAS-ASSOCIATED PROTEIN"/>
    <property type="match status" value="1"/>
</dbReference>
<dbReference type="SUPFAM" id="SSF52833">
    <property type="entry name" value="Thioredoxin-like"/>
    <property type="match status" value="1"/>
</dbReference>
<dbReference type="InterPro" id="IPR036249">
    <property type="entry name" value="Thioredoxin-like_sf"/>
</dbReference>
<evidence type="ECO:0000313" key="3">
    <source>
        <dbReference type="EMBL" id="GMG55505.1"/>
    </source>
</evidence>
<protein>
    <submittedName>
        <fullName evidence="3">Unnamed protein product</fullName>
    </submittedName>
</protein>
<dbReference type="OrthoDB" id="1026733at2759"/>
<keyword evidence="1" id="KW-0175">Coiled coil</keyword>
<dbReference type="PANTHER" id="PTHR23322:SF1">
    <property type="entry name" value="FAS-ASSOCIATED FACTOR 2"/>
    <property type="match status" value="1"/>
</dbReference>
<dbReference type="Gene3D" id="3.40.30.10">
    <property type="entry name" value="Glutaredoxin"/>
    <property type="match status" value="1"/>
</dbReference>
<dbReference type="SMART" id="SM00594">
    <property type="entry name" value="UAS"/>
    <property type="match status" value="1"/>
</dbReference>
<dbReference type="Proteomes" id="UP001165063">
    <property type="component" value="Unassembled WGS sequence"/>
</dbReference>
<sequence length="457" mass="52302">MLTPSQRDAISQFQRVIPNPQLSEPQQIQLLQSFNWDLERSILYYYESHPYLAVASAPTNTTGVTRSRSRSSLISDAMSDNPFARLLRGVGIGVGSSSDNNSNIIHDSTQSMPGAFPEDEIIREPSKLHQYFNKFINYSLQFIINVIVLPLCVIYKALGYTLAFLLAIVMPIIGHNGLNYKIIRKNNNPTDVARRFVMRFDESIGNSTYYSGRLDNMGSRPNIGSERVGHGLGGRSYSEEADHLISQNSSLNIDRPDFLECAYSQALFYVKKHARWLMVYIDCEENQDSTAFINDVLVNPEILSFIKENDILCWGGDFKESESFQVCNQFKINKLPFVGLLCLTQNQTPTSSGMQNSAPLMSLVCKIQGYQDLNTVMFKLNKAYEKFNPNLITIRADVERDLESRKMRQRQDEAYQQSLQRDKAKKLQRQLAKEQARKDAELQQLKQQWLKWRKSTL</sequence>
<evidence type="ECO:0000313" key="4">
    <source>
        <dbReference type="Proteomes" id="UP001165063"/>
    </source>
</evidence>
<evidence type="ECO:0000256" key="1">
    <source>
        <dbReference type="SAM" id="Coils"/>
    </source>
</evidence>
<name>A0A9W6Z0B8_AMBMO</name>
<dbReference type="GO" id="GO:0043130">
    <property type="term" value="F:ubiquitin binding"/>
    <property type="evidence" value="ECO:0007669"/>
    <property type="project" value="TreeGrafter"/>
</dbReference>
<dbReference type="InterPro" id="IPR006577">
    <property type="entry name" value="UAS"/>
</dbReference>
<accession>A0A9W6Z0B8</accession>